<name>A0ABR2JLY1_9EUKA</name>
<comment type="caution">
    <text evidence="1">The sequence shown here is derived from an EMBL/GenBank/DDBJ whole genome shotgun (WGS) entry which is preliminary data.</text>
</comment>
<gene>
    <name evidence="1" type="ORF">M9Y10_005296</name>
</gene>
<proteinExistence type="predicted"/>
<keyword evidence="2" id="KW-1185">Reference proteome</keyword>
<dbReference type="EMBL" id="JAPFFF010000011">
    <property type="protein sequence ID" value="KAK8878516.1"/>
    <property type="molecule type" value="Genomic_DNA"/>
</dbReference>
<reference evidence="1 2" key="1">
    <citation type="submission" date="2024-04" db="EMBL/GenBank/DDBJ databases">
        <title>Tritrichomonas musculus Genome.</title>
        <authorList>
            <person name="Alves-Ferreira E."/>
            <person name="Grigg M."/>
            <person name="Lorenzi H."/>
            <person name="Galac M."/>
        </authorList>
    </citation>
    <scope>NUCLEOTIDE SEQUENCE [LARGE SCALE GENOMIC DNA]</scope>
    <source>
        <strain evidence="1 2">EAF2021</strain>
    </source>
</reference>
<evidence type="ECO:0000313" key="1">
    <source>
        <dbReference type="EMBL" id="KAK8878516.1"/>
    </source>
</evidence>
<evidence type="ECO:0000313" key="2">
    <source>
        <dbReference type="Proteomes" id="UP001470230"/>
    </source>
</evidence>
<dbReference type="Proteomes" id="UP001470230">
    <property type="component" value="Unassembled WGS sequence"/>
</dbReference>
<organism evidence="1 2">
    <name type="scientific">Tritrichomonas musculus</name>
    <dbReference type="NCBI Taxonomy" id="1915356"/>
    <lineage>
        <taxon>Eukaryota</taxon>
        <taxon>Metamonada</taxon>
        <taxon>Parabasalia</taxon>
        <taxon>Tritrichomonadida</taxon>
        <taxon>Tritrichomonadidae</taxon>
        <taxon>Tritrichomonas</taxon>
    </lineage>
</organism>
<sequence length="64" mass="7405">MSSIDIQNNIANLLKNHNKVQARVSIPYLSQHLDDAKDYPGFYDISYENYGEQIIQSSSLPRYK</sequence>
<accession>A0ABR2JLY1</accession>
<protein>
    <submittedName>
        <fullName evidence="1">Uncharacterized protein</fullName>
    </submittedName>
</protein>